<dbReference type="InterPro" id="IPR051532">
    <property type="entry name" value="Ester_Hydrolysis_Enzymes"/>
</dbReference>
<proteinExistence type="predicted"/>
<name>A0A2S3ZCU1_9MICO</name>
<accession>A0A2S3ZCU1</accession>
<dbReference type="Gene3D" id="3.40.50.1110">
    <property type="entry name" value="SGNH hydrolase"/>
    <property type="match status" value="1"/>
</dbReference>
<feature type="domain" description="SGNH hydrolase-type esterase" evidence="1">
    <location>
        <begin position="15"/>
        <end position="157"/>
    </location>
</feature>
<sequence>MSGAVVFVGDGLSAGARWEERFPDLEVRNLGVNGDTTDEVLGRLDQVVDADPDAVVLQVGTNDVGWNRSDEYIVRNIETILCTLRKQLPGTRLLIQSVPPREKEFVPVIRSVNRHLRQFAPTVKARYLDLWPVLAAEDGTLSAEWSADHLHLIEAGYVVWFTELRPALVDLLERPPETLSVSRHPA</sequence>
<comment type="caution">
    <text evidence="2">The sequence shown here is derived from an EMBL/GenBank/DDBJ whole genome shotgun (WGS) entry which is preliminary data.</text>
</comment>
<dbReference type="Pfam" id="PF13472">
    <property type="entry name" value="Lipase_GDSL_2"/>
    <property type="match status" value="1"/>
</dbReference>
<organism evidence="2 3">
    <name type="scientific">Cryobacterium zongtaii</name>
    <dbReference type="NCBI Taxonomy" id="1259217"/>
    <lineage>
        <taxon>Bacteria</taxon>
        <taxon>Bacillati</taxon>
        <taxon>Actinomycetota</taxon>
        <taxon>Actinomycetes</taxon>
        <taxon>Micrococcales</taxon>
        <taxon>Microbacteriaceae</taxon>
        <taxon>Cryobacterium</taxon>
    </lineage>
</organism>
<dbReference type="PANTHER" id="PTHR30383">
    <property type="entry name" value="THIOESTERASE 1/PROTEASE 1/LYSOPHOSPHOLIPASE L1"/>
    <property type="match status" value="1"/>
</dbReference>
<dbReference type="InterPro" id="IPR013830">
    <property type="entry name" value="SGNH_hydro"/>
</dbReference>
<evidence type="ECO:0000313" key="2">
    <source>
        <dbReference type="EMBL" id="POH64175.1"/>
    </source>
</evidence>
<dbReference type="RefSeq" id="WP_103431224.1">
    <property type="nucleotide sequence ID" value="NZ_PPXF01000047.1"/>
</dbReference>
<protein>
    <recommendedName>
        <fullName evidence="1">SGNH hydrolase-type esterase domain-containing protein</fullName>
    </recommendedName>
</protein>
<evidence type="ECO:0000313" key="3">
    <source>
        <dbReference type="Proteomes" id="UP000237104"/>
    </source>
</evidence>
<dbReference type="SUPFAM" id="SSF52266">
    <property type="entry name" value="SGNH hydrolase"/>
    <property type="match status" value="1"/>
</dbReference>
<dbReference type="InterPro" id="IPR036514">
    <property type="entry name" value="SGNH_hydro_sf"/>
</dbReference>
<reference evidence="2 3" key="1">
    <citation type="submission" date="2018-01" db="EMBL/GenBank/DDBJ databases">
        <title>Cryobacterium sp. nov., from glaciers in China.</title>
        <authorList>
            <person name="Liu Q."/>
            <person name="Xin Y.-H."/>
        </authorList>
    </citation>
    <scope>NUCLEOTIDE SEQUENCE [LARGE SCALE GENOMIC DNA]</scope>
    <source>
        <strain evidence="2 3">TMB1-8</strain>
    </source>
</reference>
<dbReference type="PANTHER" id="PTHR30383:SF5">
    <property type="entry name" value="SGNH HYDROLASE-TYPE ESTERASE DOMAIN-CONTAINING PROTEIN"/>
    <property type="match status" value="1"/>
</dbReference>
<dbReference type="AlphaFoldDB" id="A0A2S3ZCU1"/>
<evidence type="ECO:0000259" key="1">
    <source>
        <dbReference type="Pfam" id="PF13472"/>
    </source>
</evidence>
<gene>
    <name evidence="2" type="ORF">C3B59_10045</name>
</gene>
<dbReference type="EMBL" id="PPXF01000047">
    <property type="protein sequence ID" value="POH64175.1"/>
    <property type="molecule type" value="Genomic_DNA"/>
</dbReference>
<dbReference type="GO" id="GO:0004622">
    <property type="term" value="F:phosphatidylcholine lysophospholipase activity"/>
    <property type="evidence" value="ECO:0007669"/>
    <property type="project" value="TreeGrafter"/>
</dbReference>
<dbReference type="OrthoDB" id="9805821at2"/>
<dbReference type="Proteomes" id="UP000237104">
    <property type="component" value="Unassembled WGS sequence"/>
</dbReference>